<reference evidence="4 5" key="1">
    <citation type="submission" date="2024-09" db="EMBL/GenBank/DDBJ databases">
        <title>Chromosome-scale assembly of Riccia fluitans.</title>
        <authorList>
            <person name="Paukszto L."/>
            <person name="Sawicki J."/>
            <person name="Karawczyk K."/>
            <person name="Piernik-Szablinska J."/>
            <person name="Szczecinska M."/>
            <person name="Mazdziarz M."/>
        </authorList>
    </citation>
    <scope>NUCLEOTIDE SEQUENCE [LARGE SCALE GENOMIC DNA]</scope>
    <source>
        <strain evidence="4">Rf_01</strain>
        <tissue evidence="4">Aerial parts of the thallus</tissue>
    </source>
</reference>
<dbReference type="EMBL" id="JBHFFA010000001">
    <property type="protein sequence ID" value="KAL2651214.1"/>
    <property type="molecule type" value="Genomic_DNA"/>
</dbReference>
<gene>
    <name evidence="4" type="ORF">R1flu_019342</name>
</gene>
<accession>A0ABD1ZM87</accession>
<dbReference type="SMART" id="SM00542">
    <property type="entry name" value="FYRC"/>
    <property type="match status" value="1"/>
</dbReference>
<sequence length="392" mass="44508">MSAQNIEYLASCFWTRPGDYKEPYEKMWWELKRLGKRSRKEKAQGQEDHAEAEFKASDQQLCQGPLPALTEKPSEHVHINKRRRCEEVPRDITGRPIFPIKLGPSLQVYDLGKVVWNRPAFHSEKYIWPAGYKSRRAYASMLNSNRIFYWCEIVDDGQAPEFRLTPEDDENNPVIGISATAVWTVVVKRVGLLRLEEGGKKTFANVSGPEYFGFANPTIARLIQQLPDSEKCSKYKRQDYFPNVPMRSSELDAWQGQGQGAVLNESSGSPLRKDSCATVAVEEQQPARLRSTPDHGEPPETEVAETPGQSGAMEVADEDDESFLGRQTNNVDSELRGMSWDSEFRKAALKKGKACLTEFTKQYLASNHGSLFSYYWSSKLKRLPVVELDGRK</sequence>
<keyword evidence="2" id="KW-0539">Nucleus</keyword>
<evidence type="ECO:0000313" key="5">
    <source>
        <dbReference type="Proteomes" id="UP001605036"/>
    </source>
</evidence>
<comment type="subcellular location">
    <subcellularLocation>
        <location evidence="1">Nucleus</location>
    </subcellularLocation>
</comment>
<dbReference type="Pfam" id="PF05964">
    <property type="entry name" value="FYRN"/>
    <property type="match status" value="1"/>
</dbReference>
<feature type="region of interest" description="Disordered" evidence="3">
    <location>
        <begin position="252"/>
        <end position="327"/>
    </location>
</feature>
<evidence type="ECO:0000313" key="4">
    <source>
        <dbReference type="EMBL" id="KAL2651214.1"/>
    </source>
</evidence>
<dbReference type="AlphaFoldDB" id="A0ABD1ZM87"/>
<evidence type="ECO:0008006" key="6">
    <source>
        <dbReference type="Google" id="ProtNLM"/>
    </source>
</evidence>
<dbReference type="PANTHER" id="PTHR22715:SF0">
    <property type="entry name" value="TRANSFORMING GROWTH FACTOR BETA REGULATOR 1"/>
    <property type="match status" value="1"/>
</dbReference>
<dbReference type="InterPro" id="IPR003888">
    <property type="entry name" value="FYrich_N"/>
</dbReference>
<evidence type="ECO:0000256" key="1">
    <source>
        <dbReference type="ARBA" id="ARBA00004123"/>
    </source>
</evidence>
<dbReference type="GO" id="GO:0005634">
    <property type="term" value="C:nucleus"/>
    <property type="evidence" value="ECO:0007669"/>
    <property type="project" value="UniProtKB-SubCell"/>
</dbReference>
<dbReference type="PROSITE" id="PS51543">
    <property type="entry name" value="FYRC"/>
    <property type="match status" value="1"/>
</dbReference>
<dbReference type="InterPro" id="IPR040092">
    <property type="entry name" value="TBRG1"/>
</dbReference>
<keyword evidence="5" id="KW-1185">Reference proteome</keyword>
<dbReference type="PANTHER" id="PTHR22715">
    <property type="entry name" value="TRANSFORMING GROWTH FACTOR BETA REGULATED GENE 1"/>
    <property type="match status" value="1"/>
</dbReference>
<dbReference type="PROSITE" id="PS51542">
    <property type="entry name" value="FYRN"/>
    <property type="match status" value="1"/>
</dbReference>
<dbReference type="SMART" id="SM00541">
    <property type="entry name" value="FYRN"/>
    <property type="match status" value="1"/>
</dbReference>
<evidence type="ECO:0000256" key="2">
    <source>
        <dbReference type="ARBA" id="ARBA00023242"/>
    </source>
</evidence>
<protein>
    <recommendedName>
        <fullName evidence="6">FYR N-terminal domain-containing protein</fullName>
    </recommendedName>
</protein>
<proteinExistence type="predicted"/>
<dbReference type="Proteomes" id="UP001605036">
    <property type="component" value="Unassembled WGS sequence"/>
</dbReference>
<dbReference type="InterPro" id="IPR003889">
    <property type="entry name" value="FYrich_C"/>
</dbReference>
<comment type="caution">
    <text evidence="4">The sequence shown here is derived from an EMBL/GenBank/DDBJ whole genome shotgun (WGS) entry which is preliminary data.</text>
</comment>
<dbReference type="Gene3D" id="3.30.160.360">
    <property type="match status" value="1"/>
</dbReference>
<name>A0ABD1ZM87_9MARC</name>
<dbReference type="Pfam" id="PF05965">
    <property type="entry name" value="FYRC"/>
    <property type="match status" value="1"/>
</dbReference>
<dbReference type="GO" id="GO:0140993">
    <property type="term" value="F:histone modifying activity"/>
    <property type="evidence" value="ECO:0007669"/>
    <property type="project" value="UniProtKB-ARBA"/>
</dbReference>
<organism evidence="4 5">
    <name type="scientific">Riccia fluitans</name>
    <dbReference type="NCBI Taxonomy" id="41844"/>
    <lineage>
        <taxon>Eukaryota</taxon>
        <taxon>Viridiplantae</taxon>
        <taxon>Streptophyta</taxon>
        <taxon>Embryophyta</taxon>
        <taxon>Marchantiophyta</taxon>
        <taxon>Marchantiopsida</taxon>
        <taxon>Marchantiidae</taxon>
        <taxon>Marchantiales</taxon>
        <taxon>Ricciaceae</taxon>
        <taxon>Riccia</taxon>
    </lineage>
</organism>
<evidence type="ECO:0000256" key="3">
    <source>
        <dbReference type="SAM" id="MobiDB-lite"/>
    </source>
</evidence>